<comment type="caution">
    <text evidence="1">The sequence shown here is derived from an EMBL/GenBank/DDBJ whole genome shotgun (WGS) entry which is preliminary data.</text>
</comment>
<name>A0ACB8KQK9_CITSI</name>
<accession>A0ACB8KQK9</accession>
<dbReference type="EMBL" id="CM039174">
    <property type="protein sequence ID" value="KAH9756589.1"/>
    <property type="molecule type" value="Genomic_DNA"/>
</dbReference>
<reference evidence="2" key="1">
    <citation type="journal article" date="2023" name="Hortic. Res.">
        <title>A chromosome-level phased genome enabling allele-level studies in sweet orange: a case study on citrus Huanglongbing tolerance.</title>
        <authorList>
            <person name="Wu B."/>
            <person name="Yu Q."/>
            <person name="Deng Z."/>
            <person name="Duan Y."/>
            <person name="Luo F."/>
            <person name="Gmitter F. Jr."/>
        </authorList>
    </citation>
    <scope>NUCLEOTIDE SEQUENCE [LARGE SCALE GENOMIC DNA]</scope>
    <source>
        <strain evidence="2">cv. Valencia</strain>
    </source>
</reference>
<sequence length="423" mass="47016">MEREIFVVTGYWQGHLQPCIELCKNFSSRNYHTTLIIPSILVSAIPPSFTQYPRTRTTQITSSGRPMPPSDPLSQQAAKDLEANLASRSENPDFPAPLCAIVDFQVGWTKAIFWKFNIPVVSLFTFGACAAAMEWAAWKLDATDIKPGETRLIPGLPEEMALTYSDIRRKSSVPSRGGRGGPPKPGDKPPWVPEIEGSIALMFNTCDDVDGLFIKYMADQIGIPAWGVGPLLPEQHWKSTSSLVRHCEITEQKRQSSCSEEEVIQWLDSKPRGSVLYVAFGSEVGPTREEYRELAGALEESPGPFIWVVQPGSEEYMPHDLDNRVSNRGDCHGVPFLAWPIRGDQYFNAKLVVNYIKVGLRVTDDLSETVKKGDVAEGIERLMSDEEMKTRAAILQVKFEQGFPASSVAALNAFSDFISRKVT</sequence>
<evidence type="ECO:0000313" key="2">
    <source>
        <dbReference type="Proteomes" id="UP000829398"/>
    </source>
</evidence>
<evidence type="ECO:0000313" key="1">
    <source>
        <dbReference type="EMBL" id="KAH9756589.1"/>
    </source>
</evidence>
<dbReference type="Proteomes" id="UP000829398">
    <property type="component" value="Chromosome 5"/>
</dbReference>
<proteinExistence type="predicted"/>
<gene>
    <name evidence="1" type="ORF">KPL71_016122</name>
</gene>
<protein>
    <submittedName>
        <fullName evidence="1">Glycosyltransferase</fullName>
    </submittedName>
</protein>
<organism evidence="1 2">
    <name type="scientific">Citrus sinensis</name>
    <name type="common">Sweet orange</name>
    <name type="synonym">Citrus aurantium var. sinensis</name>
    <dbReference type="NCBI Taxonomy" id="2711"/>
    <lineage>
        <taxon>Eukaryota</taxon>
        <taxon>Viridiplantae</taxon>
        <taxon>Streptophyta</taxon>
        <taxon>Embryophyta</taxon>
        <taxon>Tracheophyta</taxon>
        <taxon>Spermatophyta</taxon>
        <taxon>Magnoliopsida</taxon>
        <taxon>eudicotyledons</taxon>
        <taxon>Gunneridae</taxon>
        <taxon>Pentapetalae</taxon>
        <taxon>rosids</taxon>
        <taxon>malvids</taxon>
        <taxon>Sapindales</taxon>
        <taxon>Rutaceae</taxon>
        <taxon>Aurantioideae</taxon>
        <taxon>Citrus</taxon>
    </lineage>
</organism>
<keyword evidence="2" id="KW-1185">Reference proteome</keyword>